<dbReference type="BioCyc" id="FSP457404-HMP:GTSQ-2512-MONOMER"/>
<evidence type="ECO:0000313" key="2">
    <source>
        <dbReference type="Proteomes" id="UP000003233"/>
    </source>
</evidence>
<proteinExistence type="predicted"/>
<dbReference type="HOGENOM" id="CLU_2734231_0_0_0"/>
<name>H1PVP4_9FUSO</name>
<dbReference type="EMBL" id="AGWJ02000023">
    <property type="protein sequence ID" value="EHO79748.1"/>
    <property type="molecule type" value="Genomic_DNA"/>
</dbReference>
<sequence>MEKGKLSTIKEELENSNTLYNTMFEILFLNLDKNSEKIKNLDSLEEKLKSCQDSIYRTIEEIEKVISIIQD</sequence>
<reference evidence="1 2" key="1">
    <citation type="submission" date="2012-07" db="EMBL/GenBank/DDBJ databases">
        <title>The Genome Sequence of Fusobacterium ulcerans 12_1B.</title>
        <authorList>
            <consortium name="The Broad Institute Genome Sequencing Platform"/>
            <person name="Earl A."/>
            <person name="Ward D."/>
            <person name="Feldgarden M."/>
            <person name="Gevers D."/>
            <person name="Strauss J."/>
            <person name="Ambrose C.E."/>
            <person name="Allen-Vercoe E."/>
            <person name="Walker B."/>
            <person name="Young S.K."/>
            <person name="Zeng Q."/>
            <person name="Gargeya S."/>
            <person name="Fitzgerald M."/>
            <person name="Haas B."/>
            <person name="Abouelleil A."/>
            <person name="Alvarado L."/>
            <person name="Arachchi H.M."/>
            <person name="Berlin A.M."/>
            <person name="Chapman S.B."/>
            <person name="Goldberg J."/>
            <person name="Griggs A."/>
            <person name="Gujja S."/>
            <person name="Hansen M."/>
            <person name="Howarth C."/>
            <person name="Imamovic A."/>
            <person name="Larimer J."/>
            <person name="McCowen C."/>
            <person name="Montmayeur A."/>
            <person name="Murphy C."/>
            <person name="Neiman D."/>
            <person name="Pearson M."/>
            <person name="Priest M."/>
            <person name="Roberts A."/>
            <person name="Saif S."/>
            <person name="Shea T."/>
            <person name="Sisk P."/>
            <person name="Sykes S."/>
            <person name="Wortman J."/>
            <person name="Nusbaum C."/>
            <person name="Birren B."/>
        </authorList>
    </citation>
    <scope>NUCLEOTIDE SEQUENCE [LARGE SCALE GENOMIC DNA]</scope>
    <source>
        <strain evidence="1 2">12_1B</strain>
    </source>
</reference>
<gene>
    <name evidence="1" type="ORF">HMPREF0402_02487</name>
</gene>
<dbReference type="RefSeq" id="WP_008698202.1">
    <property type="nucleotide sequence ID" value="NZ_KE161009.1"/>
</dbReference>
<protein>
    <submittedName>
        <fullName evidence="1">Uncharacterized protein</fullName>
    </submittedName>
</protein>
<comment type="caution">
    <text evidence="1">The sequence shown here is derived from an EMBL/GenBank/DDBJ whole genome shotgun (WGS) entry which is preliminary data.</text>
</comment>
<organism evidence="1 2">
    <name type="scientific">Fusobacterium ulcerans 12-1B</name>
    <dbReference type="NCBI Taxonomy" id="457404"/>
    <lineage>
        <taxon>Bacteria</taxon>
        <taxon>Fusobacteriati</taxon>
        <taxon>Fusobacteriota</taxon>
        <taxon>Fusobacteriia</taxon>
        <taxon>Fusobacteriales</taxon>
        <taxon>Fusobacteriaceae</taxon>
        <taxon>Fusobacterium</taxon>
    </lineage>
</organism>
<accession>H1PVP4</accession>
<evidence type="ECO:0000313" key="1">
    <source>
        <dbReference type="EMBL" id="EHO79748.1"/>
    </source>
</evidence>
<dbReference type="Proteomes" id="UP000003233">
    <property type="component" value="Unassembled WGS sequence"/>
</dbReference>
<dbReference type="AlphaFoldDB" id="H1PVP4"/>
<dbReference type="PATRIC" id="fig|457404.5.peg.2660"/>
<keyword evidence="2" id="KW-1185">Reference proteome</keyword>